<protein>
    <submittedName>
        <fullName evidence="2">Uncharacterized protein</fullName>
    </submittedName>
</protein>
<feature type="region of interest" description="Disordered" evidence="1">
    <location>
        <begin position="128"/>
        <end position="173"/>
    </location>
</feature>
<sequence length="224" mass="23905">MNDINGALQPTHESFFFNFEPKSSILSQNLNLLKPTKITLERGVRYRAYAELRESKIRKKQKLLQQQEVEKSVLEEPVLTLTPPQKKRVTFQGGGGGVNGGRSGIMSSVVAKSVPDFSSVLRKENRKPVSTFDLTPPPSKNSSLSKLSRLGGSKSAGGCDKGYGGSGGGGGGKGVMARKSYASLEELKGLSSGFNSAINGEGKGGGVGRSFRGTQKTVLGYRQY</sequence>
<dbReference type="OrthoDB" id="755797at2759"/>
<feature type="compositionally biased region" description="Low complexity" evidence="1">
    <location>
        <begin position="140"/>
        <end position="158"/>
    </location>
</feature>
<proteinExistence type="predicted"/>
<reference evidence="2 3" key="1">
    <citation type="submission" date="2017-09" db="EMBL/GenBank/DDBJ databases">
        <title>WGS assembly of Aquilegia coerulea Goldsmith.</title>
        <authorList>
            <person name="Hodges S."/>
            <person name="Kramer E."/>
            <person name="Nordborg M."/>
            <person name="Tomkins J."/>
            <person name="Borevitz J."/>
            <person name="Derieg N."/>
            <person name="Yan J."/>
            <person name="Mihaltcheva S."/>
            <person name="Hayes R.D."/>
            <person name="Rokhsar D."/>
        </authorList>
    </citation>
    <scope>NUCLEOTIDE SEQUENCE [LARGE SCALE GENOMIC DNA]</scope>
    <source>
        <strain evidence="3">cv. Goldsmith</strain>
    </source>
</reference>
<dbReference type="EMBL" id="KZ305058">
    <property type="protein sequence ID" value="PIA33335.1"/>
    <property type="molecule type" value="Genomic_DNA"/>
</dbReference>
<evidence type="ECO:0000313" key="3">
    <source>
        <dbReference type="Proteomes" id="UP000230069"/>
    </source>
</evidence>
<feature type="compositionally biased region" description="Gly residues" evidence="1">
    <location>
        <begin position="159"/>
        <end position="173"/>
    </location>
</feature>
<keyword evidence="3" id="KW-1185">Reference proteome</keyword>
<dbReference type="AlphaFoldDB" id="A0A2G5CPW1"/>
<dbReference type="PANTHER" id="PTHR37708:SF2">
    <property type="entry name" value="HOMEOBOX HOX-B3-LIKE PROTEIN"/>
    <property type="match status" value="1"/>
</dbReference>
<evidence type="ECO:0000256" key="1">
    <source>
        <dbReference type="SAM" id="MobiDB-lite"/>
    </source>
</evidence>
<gene>
    <name evidence="2" type="ORF">AQUCO_04100035v1</name>
</gene>
<evidence type="ECO:0000313" key="2">
    <source>
        <dbReference type="EMBL" id="PIA33335.1"/>
    </source>
</evidence>
<name>A0A2G5CPW1_AQUCA</name>
<dbReference type="InParanoid" id="A0A2G5CPW1"/>
<organism evidence="2 3">
    <name type="scientific">Aquilegia coerulea</name>
    <name type="common">Rocky mountain columbine</name>
    <dbReference type="NCBI Taxonomy" id="218851"/>
    <lineage>
        <taxon>Eukaryota</taxon>
        <taxon>Viridiplantae</taxon>
        <taxon>Streptophyta</taxon>
        <taxon>Embryophyta</taxon>
        <taxon>Tracheophyta</taxon>
        <taxon>Spermatophyta</taxon>
        <taxon>Magnoliopsida</taxon>
        <taxon>Ranunculales</taxon>
        <taxon>Ranunculaceae</taxon>
        <taxon>Thalictroideae</taxon>
        <taxon>Aquilegia</taxon>
    </lineage>
</organism>
<dbReference type="FunCoup" id="A0A2G5CPW1">
    <property type="interactions" value="305"/>
</dbReference>
<dbReference type="Proteomes" id="UP000230069">
    <property type="component" value="Unassembled WGS sequence"/>
</dbReference>
<accession>A0A2G5CPW1</accession>
<dbReference type="PANTHER" id="PTHR37708">
    <property type="entry name" value="HOMEOBOX HOX-B3-LIKE PROTEIN"/>
    <property type="match status" value="1"/>
</dbReference>